<name>M4VCW1_9BACT</name>
<evidence type="ECO:0000256" key="6">
    <source>
        <dbReference type="SAM" id="Phobius"/>
    </source>
</evidence>
<evidence type="ECO:0000313" key="9">
    <source>
        <dbReference type="Proteomes" id="UP000012040"/>
    </source>
</evidence>
<keyword evidence="5 6" id="KW-0472">Membrane</keyword>
<dbReference type="KEGG" id="bex:A11Q_1660"/>
<dbReference type="EMBL" id="CP003537">
    <property type="protein sequence ID" value="AGH95876.1"/>
    <property type="molecule type" value="Genomic_DNA"/>
</dbReference>
<organism evidence="8 9">
    <name type="scientific">Pseudobdellovibrio exovorus JSS</name>
    <dbReference type="NCBI Taxonomy" id="1184267"/>
    <lineage>
        <taxon>Bacteria</taxon>
        <taxon>Pseudomonadati</taxon>
        <taxon>Bdellovibrionota</taxon>
        <taxon>Bdellovibrionia</taxon>
        <taxon>Bdellovibrionales</taxon>
        <taxon>Pseudobdellovibrionaceae</taxon>
        <taxon>Pseudobdellovibrio</taxon>
    </lineage>
</organism>
<evidence type="ECO:0000256" key="1">
    <source>
        <dbReference type="ARBA" id="ARBA00004651"/>
    </source>
</evidence>
<feature type="transmembrane region" description="Helical" evidence="6">
    <location>
        <begin position="174"/>
        <end position="195"/>
    </location>
</feature>
<evidence type="ECO:0000256" key="2">
    <source>
        <dbReference type="ARBA" id="ARBA00022475"/>
    </source>
</evidence>
<sequence>MVFPDFSSEQGTPRKVKFAPAHLMDRFFSFVIDYLVLSPFVLFFLYLTFRNGFDFWRSHPLAPENFLFFILASFVYVIYFSVLQSLFVAVAKATPGQFFLKIQFDFGESDSFIFFRILLRQIGFWFSFLFLAIPFLSVMTNRSRRTFYDRIADVTVVSRKDSEVHLGFEKEYRYWQSFTVTLSLFVGFLFSAMIWQNYEKIVDRNLSFNAFKEQSFFCEAMADVPATERLPVAIAMNIVNQLSDECLDRESDFVLWRQKKGDTSLAYYAKSLTAVDDAKELLYKNQACVNESEEDYDKLSLGCRVARAFQYDETEKLYSSLVGKDILSDVLRYEVGILLDKDTELAENFKHVARHQHIKQVRKYQISELLWQMSSQQQPRRVPASFSSEDKVEDIINTESANQKILDLLESM</sequence>
<evidence type="ECO:0000259" key="7">
    <source>
        <dbReference type="Pfam" id="PF06271"/>
    </source>
</evidence>
<comment type="subcellular location">
    <subcellularLocation>
        <location evidence="1">Cell membrane</location>
        <topology evidence="1">Multi-pass membrane protein</topology>
    </subcellularLocation>
</comment>
<proteinExistence type="predicted"/>
<dbReference type="InterPro" id="IPR051791">
    <property type="entry name" value="Pra-immunoreactive"/>
</dbReference>
<feature type="transmembrane region" description="Helical" evidence="6">
    <location>
        <begin position="27"/>
        <end position="46"/>
    </location>
</feature>
<evidence type="ECO:0000256" key="3">
    <source>
        <dbReference type="ARBA" id="ARBA00022692"/>
    </source>
</evidence>
<dbReference type="PATRIC" id="fig|1184267.3.peg.1681"/>
<evidence type="ECO:0000256" key="5">
    <source>
        <dbReference type="ARBA" id="ARBA00023136"/>
    </source>
</evidence>
<dbReference type="OrthoDB" id="5288528at2"/>
<dbReference type="RefSeq" id="WP_015470366.1">
    <property type="nucleotide sequence ID" value="NC_020813.1"/>
</dbReference>
<protein>
    <recommendedName>
        <fullName evidence="7">RDD domain-containing protein</fullName>
    </recommendedName>
</protein>
<dbReference type="InterPro" id="IPR010432">
    <property type="entry name" value="RDD"/>
</dbReference>
<feature type="domain" description="RDD" evidence="7">
    <location>
        <begin position="21"/>
        <end position="152"/>
    </location>
</feature>
<dbReference type="Proteomes" id="UP000012040">
    <property type="component" value="Chromosome"/>
</dbReference>
<keyword evidence="4 6" id="KW-1133">Transmembrane helix</keyword>
<dbReference type="Pfam" id="PF06271">
    <property type="entry name" value="RDD"/>
    <property type="match status" value="1"/>
</dbReference>
<gene>
    <name evidence="8" type="ORF">A11Q_1660</name>
</gene>
<keyword evidence="9" id="KW-1185">Reference proteome</keyword>
<evidence type="ECO:0000313" key="8">
    <source>
        <dbReference type="EMBL" id="AGH95876.1"/>
    </source>
</evidence>
<dbReference type="HOGENOM" id="CLU_666768_0_0_7"/>
<reference evidence="8 9" key="1">
    <citation type="journal article" date="2013" name="ISME J.">
        <title>By their genes ye shall know them: genomic signatures of predatory bacteria.</title>
        <authorList>
            <person name="Pasternak Z."/>
            <person name="Pietrokovski S."/>
            <person name="Rotem O."/>
            <person name="Gophna U."/>
            <person name="Lurie-Weinberger M.N."/>
            <person name="Jurkevitch E."/>
        </authorList>
    </citation>
    <scope>NUCLEOTIDE SEQUENCE [LARGE SCALE GENOMIC DNA]</scope>
    <source>
        <strain evidence="8 9">JSS</strain>
    </source>
</reference>
<evidence type="ECO:0000256" key="4">
    <source>
        <dbReference type="ARBA" id="ARBA00022989"/>
    </source>
</evidence>
<feature type="transmembrane region" description="Helical" evidence="6">
    <location>
        <begin position="66"/>
        <end position="91"/>
    </location>
</feature>
<keyword evidence="3 6" id="KW-0812">Transmembrane</keyword>
<dbReference type="AlphaFoldDB" id="M4VCW1"/>
<dbReference type="GO" id="GO:0005886">
    <property type="term" value="C:plasma membrane"/>
    <property type="evidence" value="ECO:0007669"/>
    <property type="project" value="UniProtKB-SubCell"/>
</dbReference>
<dbReference type="eggNOG" id="COG1714">
    <property type="taxonomic scope" value="Bacteria"/>
</dbReference>
<accession>M4VCW1</accession>
<dbReference type="STRING" id="1184267.A11Q_1660"/>
<feature type="transmembrane region" description="Helical" evidence="6">
    <location>
        <begin position="112"/>
        <end position="136"/>
    </location>
</feature>
<keyword evidence="2" id="KW-1003">Cell membrane</keyword>
<dbReference type="PANTHER" id="PTHR36115">
    <property type="entry name" value="PROLINE-RICH ANTIGEN HOMOLOG-RELATED"/>
    <property type="match status" value="1"/>
</dbReference>